<feature type="compositionally biased region" description="Polar residues" evidence="8">
    <location>
        <begin position="702"/>
        <end position="715"/>
    </location>
</feature>
<dbReference type="Gene3D" id="1.10.238.10">
    <property type="entry name" value="EF-hand"/>
    <property type="match status" value="1"/>
</dbReference>
<feature type="compositionally biased region" description="Low complexity" evidence="8">
    <location>
        <begin position="8"/>
        <end position="18"/>
    </location>
</feature>
<dbReference type="GO" id="GO:0005509">
    <property type="term" value="F:calcium ion binding"/>
    <property type="evidence" value="ECO:0007669"/>
    <property type="project" value="InterPro"/>
</dbReference>
<dbReference type="InterPro" id="IPR018247">
    <property type="entry name" value="EF_Hand_1_Ca_BS"/>
</dbReference>
<keyword evidence="4" id="KW-0418">Kinase</keyword>
<evidence type="ECO:0000259" key="10">
    <source>
        <dbReference type="PROSITE" id="PS50222"/>
    </source>
</evidence>
<keyword evidence="3 7" id="KW-0547">Nucleotide-binding</keyword>
<feature type="domain" description="EF-hand" evidence="10">
    <location>
        <begin position="522"/>
        <end position="557"/>
    </location>
</feature>
<evidence type="ECO:0000256" key="8">
    <source>
        <dbReference type="SAM" id="MobiDB-lite"/>
    </source>
</evidence>
<evidence type="ECO:0000256" key="1">
    <source>
        <dbReference type="ARBA" id="ARBA00022527"/>
    </source>
</evidence>
<proteinExistence type="predicted"/>
<feature type="binding site" evidence="7">
    <location>
        <position position="135"/>
    </location>
    <ligand>
        <name>ATP</name>
        <dbReference type="ChEBI" id="CHEBI:30616"/>
    </ligand>
</feature>
<accession>A0A8J4ASS2</accession>
<feature type="region of interest" description="Disordered" evidence="8">
    <location>
        <begin position="1"/>
        <end position="22"/>
    </location>
</feature>
<dbReference type="PROSITE" id="PS50222">
    <property type="entry name" value="EF_HAND_2"/>
    <property type="match status" value="1"/>
</dbReference>
<evidence type="ECO:0000313" key="11">
    <source>
        <dbReference type="EMBL" id="GIL46909.1"/>
    </source>
</evidence>
<dbReference type="Proteomes" id="UP000747399">
    <property type="component" value="Unassembled WGS sequence"/>
</dbReference>
<feature type="region of interest" description="Disordered" evidence="8">
    <location>
        <begin position="34"/>
        <end position="55"/>
    </location>
</feature>
<dbReference type="SMART" id="SM00220">
    <property type="entry name" value="S_TKc"/>
    <property type="match status" value="1"/>
</dbReference>
<dbReference type="SUPFAM" id="SSF47473">
    <property type="entry name" value="EF-hand"/>
    <property type="match status" value="1"/>
</dbReference>
<gene>
    <name evidence="11" type="ORF">Vafri_3772</name>
</gene>
<dbReference type="Gene3D" id="3.30.200.20">
    <property type="entry name" value="Phosphorylase Kinase, domain 1"/>
    <property type="match status" value="1"/>
</dbReference>
<evidence type="ECO:0000256" key="2">
    <source>
        <dbReference type="ARBA" id="ARBA00022679"/>
    </source>
</evidence>
<keyword evidence="5" id="KW-0106">Calcium</keyword>
<dbReference type="GO" id="GO:0004674">
    <property type="term" value="F:protein serine/threonine kinase activity"/>
    <property type="evidence" value="ECO:0007669"/>
    <property type="project" value="UniProtKB-KW"/>
</dbReference>
<dbReference type="SUPFAM" id="SSF56112">
    <property type="entry name" value="Protein kinase-like (PK-like)"/>
    <property type="match status" value="1"/>
</dbReference>
<feature type="domain" description="Protein kinase" evidence="9">
    <location>
        <begin position="102"/>
        <end position="373"/>
    </location>
</feature>
<evidence type="ECO:0000259" key="9">
    <source>
        <dbReference type="PROSITE" id="PS50011"/>
    </source>
</evidence>
<dbReference type="InterPro" id="IPR000719">
    <property type="entry name" value="Prot_kinase_dom"/>
</dbReference>
<comment type="caution">
    <text evidence="11">The sequence shown here is derived from an EMBL/GenBank/DDBJ whole genome shotgun (WGS) entry which is preliminary data.</text>
</comment>
<sequence length="850" mass="91625">MTQIGSYQQQQQQQQSLQSKRRGRGLLSRLLASLHGTRRGSSSAPPRPSAGSACVSPWTGISTPVAPMAPQAHAALSMAQPFLGETSSAPYLGYSLGIEEKYKFDREVGKGGNGVVRVVLNRDTGEEFACKSIRKVLTEGSETKKHGHLESIRREVLVLTKLKGSLNIVKLEDVYEDDDYVHIVMELCKGGELWHRIGDRHYSERTVASFMRAVLRTVAQCHAQNILHRDIKPGNFMLLTDEDRAPLKAIDFGLAAPFDPEHLPRTDLGLEGTPWYMAPETLRGDWYPASDLWATGVMAYQLLCGRFPFDDRKNSFAPAITAVWRSVLNDPLDFKERLWSGISEEAKDFCRLLLNRDVGTRPTAKDALKHPWLNGNSSERSTGRKLHQTVVARIQRFAVGSQLKRTVLQSIASELLTHPELLRDVDRNRCVVTDTGRSIVSAPDSECLQPLLSQLRLDKGGAVLDENQLGDALERMGFKLDPSEVSRLMEQVDLEGSGAIDQAAFVASQMDWRHLQKNHTEVWLDLAAKAFRDMDTDGDGVLEMNELLAALRERLPPDDVQSALQVVLEEARANGGVPGDAADDQGMDFDAFCSMLKVNSMDTLDLYDDRLSTRSSSSLHGSMDRLNGMLSASLRAGDSSRHGGSRHGGGLASEASVHSQASDGPDGSTRSTGKSLSQHGVSLQQPAAAGVTFRFDVDRSAKGTTASPLGTSTREGSIQGVTGGGQSSGASVSGGMVWRFDVGDRQAAPPPPPAPTPVWRFDVVGAGRAPPEPAASDATVGGGNAGGSDASGGEGRSGLPPAAAVVNGASNGIGRQGGYFDRRMHGSDLYRNVALKALQGPGHRLDTVAE</sequence>
<feature type="region of interest" description="Disordered" evidence="8">
    <location>
        <begin position="635"/>
        <end position="687"/>
    </location>
</feature>
<evidence type="ECO:0000256" key="6">
    <source>
        <dbReference type="ARBA" id="ARBA00022840"/>
    </source>
</evidence>
<keyword evidence="12" id="KW-1185">Reference proteome</keyword>
<dbReference type="GO" id="GO:0005524">
    <property type="term" value="F:ATP binding"/>
    <property type="evidence" value="ECO:0007669"/>
    <property type="project" value="UniProtKB-UniRule"/>
</dbReference>
<dbReference type="InterPro" id="IPR002048">
    <property type="entry name" value="EF_hand_dom"/>
</dbReference>
<organism evidence="11 12">
    <name type="scientific">Volvox africanus</name>
    <dbReference type="NCBI Taxonomy" id="51714"/>
    <lineage>
        <taxon>Eukaryota</taxon>
        <taxon>Viridiplantae</taxon>
        <taxon>Chlorophyta</taxon>
        <taxon>core chlorophytes</taxon>
        <taxon>Chlorophyceae</taxon>
        <taxon>CS clade</taxon>
        <taxon>Chlamydomonadales</taxon>
        <taxon>Volvocaceae</taxon>
        <taxon>Volvox</taxon>
    </lineage>
</organism>
<dbReference type="Gene3D" id="1.10.510.10">
    <property type="entry name" value="Transferase(Phosphotransferase) domain 1"/>
    <property type="match status" value="1"/>
</dbReference>
<keyword evidence="2" id="KW-0808">Transferase</keyword>
<feature type="compositionally biased region" description="Gly residues" evidence="8">
    <location>
        <begin position="780"/>
        <end position="796"/>
    </location>
</feature>
<name>A0A8J4ASS2_9CHLO</name>
<dbReference type="InterPro" id="IPR017441">
    <property type="entry name" value="Protein_kinase_ATP_BS"/>
</dbReference>
<dbReference type="AlphaFoldDB" id="A0A8J4ASS2"/>
<dbReference type="Pfam" id="PF00069">
    <property type="entry name" value="Pkinase"/>
    <property type="match status" value="1"/>
</dbReference>
<evidence type="ECO:0000256" key="7">
    <source>
        <dbReference type="PROSITE-ProRule" id="PRU10141"/>
    </source>
</evidence>
<dbReference type="PROSITE" id="PS00108">
    <property type="entry name" value="PROTEIN_KINASE_ST"/>
    <property type="match status" value="1"/>
</dbReference>
<dbReference type="PROSITE" id="PS00107">
    <property type="entry name" value="PROTEIN_KINASE_ATP"/>
    <property type="match status" value="1"/>
</dbReference>
<dbReference type="InterPro" id="IPR050205">
    <property type="entry name" value="CDPK_Ser/Thr_kinases"/>
</dbReference>
<feature type="region of interest" description="Disordered" evidence="8">
    <location>
        <begin position="767"/>
        <end position="803"/>
    </location>
</feature>
<feature type="compositionally biased region" description="Polar residues" evidence="8">
    <location>
        <begin position="656"/>
        <end position="685"/>
    </location>
</feature>
<dbReference type="PANTHER" id="PTHR24349">
    <property type="entry name" value="SERINE/THREONINE-PROTEIN KINASE"/>
    <property type="match status" value="1"/>
</dbReference>
<feature type="region of interest" description="Disordered" evidence="8">
    <location>
        <begin position="702"/>
        <end position="732"/>
    </location>
</feature>
<dbReference type="InterPro" id="IPR011009">
    <property type="entry name" value="Kinase-like_dom_sf"/>
</dbReference>
<dbReference type="PROSITE" id="PS00018">
    <property type="entry name" value="EF_HAND_1"/>
    <property type="match status" value="1"/>
</dbReference>
<feature type="compositionally biased region" description="Low complexity" evidence="8">
    <location>
        <begin position="34"/>
        <end position="53"/>
    </location>
</feature>
<protein>
    <submittedName>
        <fullName evidence="11">Uncharacterized protein</fullName>
    </submittedName>
</protein>
<evidence type="ECO:0000313" key="12">
    <source>
        <dbReference type="Proteomes" id="UP000747399"/>
    </source>
</evidence>
<dbReference type="InterPro" id="IPR008271">
    <property type="entry name" value="Ser/Thr_kinase_AS"/>
</dbReference>
<evidence type="ECO:0000256" key="4">
    <source>
        <dbReference type="ARBA" id="ARBA00022777"/>
    </source>
</evidence>
<evidence type="ECO:0000256" key="3">
    <source>
        <dbReference type="ARBA" id="ARBA00022741"/>
    </source>
</evidence>
<keyword evidence="6 7" id="KW-0067">ATP-binding</keyword>
<keyword evidence="1" id="KW-0723">Serine/threonine-protein kinase</keyword>
<dbReference type="SMART" id="SM00054">
    <property type="entry name" value="EFh"/>
    <property type="match status" value="1"/>
</dbReference>
<evidence type="ECO:0000256" key="5">
    <source>
        <dbReference type="ARBA" id="ARBA00022837"/>
    </source>
</evidence>
<dbReference type="PROSITE" id="PS50011">
    <property type="entry name" value="PROTEIN_KINASE_DOM"/>
    <property type="match status" value="1"/>
</dbReference>
<dbReference type="CDD" id="cd05117">
    <property type="entry name" value="STKc_CAMK"/>
    <property type="match status" value="1"/>
</dbReference>
<reference evidence="11" key="1">
    <citation type="journal article" date="2021" name="Proc. Natl. Acad. Sci. U.S.A.">
        <title>Three genomes in the algal genus Volvox reveal the fate of a haploid sex-determining region after a transition to homothallism.</title>
        <authorList>
            <person name="Yamamoto K."/>
            <person name="Hamaji T."/>
            <person name="Kawai-Toyooka H."/>
            <person name="Matsuzaki R."/>
            <person name="Takahashi F."/>
            <person name="Nishimura Y."/>
            <person name="Kawachi M."/>
            <person name="Noguchi H."/>
            <person name="Minakuchi Y."/>
            <person name="Umen J.G."/>
            <person name="Toyoda A."/>
            <person name="Nozaki H."/>
        </authorList>
    </citation>
    <scope>NUCLEOTIDE SEQUENCE</scope>
    <source>
        <strain evidence="11">NIES-3780</strain>
    </source>
</reference>
<dbReference type="EMBL" id="BNCO01000004">
    <property type="protein sequence ID" value="GIL46909.1"/>
    <property type="molecule type" value="Genomic_DNA"/>
</dbReference>
<dbReference type="InterPro" id="IPR011992">
    <property type="entry name" value="EF-hand-dom_pair"/>
</dbReference>